<evidence type="ECO:0000256" key="7">
    <source>
        <dbReference type="ARBA" id="ARBA00035140"/>
    </source>
</evidence>
<keyword evidence="6" id="KW-0687">Ribonucleoprotein</keyword>
<evidence type="ECO:0000256" key="5">
    <source>
        <dbReference type="ARBA" id="ARBA00023128"/>
    </source>
</evidence>
<evidence type="ECO:0000256" key="8">
    <source>
        <dbReference type="SAM" id="MobiDB-lite"/>
    </source>
</evidence>
<comment type="similarity">
    <text evidence="2">Belongs to the mitochondrion-specific ribosomal protein mS29 family.</text>
</comment>
<dbReference type="Proteomes" id="UP001590951">
    <property type="component" value="Unassembled WGS sequence"/>
</dbReference>
<evidence type="ECO:0000256" key="2">
    <source>
        <dbReference type="ARBA" id="ARBA00009863"/>
    </source>
</evidence>
<keyword evidence="10" id="KW-1185">Reference proteome</keyword>
<comment type="subcellular location">
    <subcellularLocation>
        <location evidence="1">Mitochondrion</location>
    </subcellularLocation>
</comment>
<proteinExistence type="inferred from homology"/>
<keyword evidence="5" id="KW-0496">Mitochondrion</keyword>
<sequence length="358" mass="39558">MMSFQTCWRCLSKASDPALIPLRAPKQSWFLLPTSTAPFTVRASLLALPPKKQGRLAMTEKLVRGAKQTFTKKKKKPTDTNKGRRPAPGERKALRKRVVLSNTNALEVHGLQDISAESITNDGLRGQVLGIPGPIVDRLRAVEAFKVPQGWALFRRPAMLMRKETLDIGKEMEGIAQNEEQKSIRRVYVGERGSGKTLMLLQAMTMAFLKDWVVINIPNGILPHLPFRLPHPSRTPTNTLHLAQDLILAQTEYAPLPSTTSPTLYTQRAYTAALLSVIARSNPILTDLQLSQPASTSDLPIPIPTPHPPKHLPLAARPPRCLRLRNRMAHLPTSAHGAEEARTSTADDLFGWTGACDV</sequence>
<dbReference type="Pfam" id="PF10236">
    <property type="entry name" value="DAP3"/>
    <property type="match status" value="1"/>
</dbReference>
<comment type="caution">
    <text evidence="9">The sequence shown here is derived from an EMBL/GenBank/DDBJ whole genome shotgun (WGS) entry which is preliminary data.</text>
</comment>
<dbReference type="EMBL" id="JBHFEH010000070">
    <property type="protein sequence ID" value="KAL2049156.1"/>
    <property type="molecule type" value="Genomic_DNA"/>
</dbReference>
<feature type="region of interest" description="Disordered" evidence="8">
    <location>
        <begin position="66"/>
        <end position="91"/>
    </location>
</feature>
<name>A0ABR4AWQ6_9LECA</name>
<dbReference type="PANTHER" id="PTHR12810:SF0">
    <property type="entry name" value="SMALL RIBOSOMAL SUBUNIT PROTEIN MS29"/>
    <property type="match status" value="1"/>
</dbReference>
<evidence type="ECO:0000256" key="4">
    <source>
        <dbReference type="ARBA" id="ARBA00022980"/>
    </source>
</evidence>
<feature type="compositionally biased region" description="Basic and acidic residues" evidence="8">
    <location>
        <begin position="77"/>
        <end position="91"/>
    </location>
</feature>
<evidence type="ECO:0000256" key="6">
    <source>
        <dbReference type="ARBA" id="ARBA00023274"/>
    </source>
</evidence>
<keyword evidence="4" id="KW-0689">Ribosomal protein</keyword>
<dbReference type="InterPro" id="IPR019368">
    <property type="entry name" value="Ribosomal_mS29"/>
</dbReference>
<evidence type="ECO:0000313" key="10">
    <source>
        <dbReference type="Proteomes" id="UP001590951"/>
    </source>
</evidence>
<keyword evidence="3" id="KW-0809">Transit peptide</keyword>
<evidence type="ECO:0000256" key="1">
    <source>
        <dbReference type="ARBA" id="ARBA00004173"/>
    </source>
</evidence>
<evidence type="ECO:0000313" key="9">
    <source>
        <dbReference type="EMBL" id="KAL2049156.1"/>
    </source>
</evidence>
<evidence type="ECO:0000256" key="3">
    <source>
        <dbReference type="ARBA" id="ARBA00022946"/>
    </source>
</evidence>
<dbReference type="PANTHER" id="PTHR12810">
    <property type="entry name" value="MITOCHONDRIAL 28S RIBOSOMAL PROTEIN S29"/>
    <property type="match status" value="1"/>
</dbReference>
<protein>
    <recommendedName>
        <fullName evidence="7">Small ribosomal subunit protein mS29</fullName>
    </recommendedName>
</protein>
<feature type="region of interest" description="Disordered" evidence="8">
    <location>
        <begin position="296"/>
        <end position="315"/>
    </location>
</feature>
<reference evidence="9 10" key="1">
    <citation type="submission" date="2024-09" db="EMBL/GenBank/DDBJ databases">
        <title>Rethinking Asexuality: The Enigmatic Case of Functional Sexual Genes in Lepraria (Stereocaulaceae).</title>
        <authorList>
            <person name="Doellman M."/>
            <person name="Sun Y."/>
            <person name="Barcenas-Pena A."/>
            <person name="Lumbsch H.T."/>
            <person name="Grewe F."/>
        </authorList>
    </citation>
    <scope>NUCLEOTIDE SEQUENCE [LARGE SCALE GENOMIC DNA]</scope>
    <source>
        <strain evidence="9 10">Grewe 0041</strain>
    </source>
</reference>
<accession>A0ABR4AWQ6</accession>
<gene>
    <name evidence="9" type="ORF">ABVK25_010585</name>
</gene>
<organism evidence="9 10">
    <name type="scientific">Lepraria finkii</name>
    <dbReference type="NCBI Taxonomy" id="1340010"/>
    <lineage>
        <taxon>Eukaryota</taxon>
        <taxon>Fungi</taxon>
        <taxon>Dikarya</taxon>
        <taxon>Ascomycota</taxon>
        <taxon>Pezizomycotina</taxon>
        <taxon>Lecanoromycetes</taxon>
        <taxon>OSLEUM clade</taxon>
        <taxon>Lecanoromycetidae</taxon>
        <taxon>Lecanorales</taxon>
        <taxon>Lecanorineae</taxon>
        <taxon>Stereocaulaceae</taxon>
        <taxon>Lepraria</taxon>
    </lineage>
</organism>